<evidence type="ECO:0000313" key="2">
    <source>
        <dbReference type="EMBL" id="MDI4509272.1"/>
    </source>
</evidence>
<dbReference type="Gene3D" id="3.40.50.150">
    <property type="entry name" value="Vaccinia Virus protein VP39"/>
    <property type="match status" value="1"/>
</dbReference>
<feature type="domain" description="Methyltransferase type 11" evidence="1">
    <location>
        <begin position="48"/>
        <end position="170"/>
    </location>
</feature>
<comment type="caution">
    <text evidence="2">The sequence shown here is derived from an EMBL/GenBank/DDBJ whole genome shotgun (WGS) entry which is preliminary data.</text>
</comment>
<dbReference type="InterPro" id="IPR013216">
    <property type="entry name" value="Methyltransf_11"/>
</dbReference>
<dbReference type="CDD" id="cd02440">
    <property type="entry name" value="AdoMet_MTases"/>
    <property type="match status" value="1"/>
</dbReference>
<proteinExistence type="predicted"/>
<dbReference type="InterPro" id="IPR029063">
    <property type="entry name" value="SAM-dependent_MTases_sf"/>
</dbReference>
<gene>
    <name evidence="2" type="ORF">E6P75_03470</name>
</gene>
<name>A0AAW6TEK7_FAUOS</name>
<evidence type="ECO:0000259" key="1">
    <source>
        <dbReference type="Pfam" id="PF08241"/>
    </source>
</evidence>
<organism evidence="2">
    <name type="scientific">Faucicola osloensis</name>
    <name type="common">Moraxella osloensis</name>
    <dbReference type="NCBI Taxonomy" id="34062"/>
    <lineage>
        <taxon>Bacteria</taxon>
        <taxon>Pseudomonadati</taxon>
        <taxon>Pseudomonadota</taxon>
        <taxon>Gammaproteobacteria</taxon>
        <taxon>Moraxellales</taxon>
        <taxon>Moraxellaceae</taxon>
        <taxon>Faucicola</taxon>
    </lineage>
</organism>
<reference evidence="2" key="1">
    <citation type="submission" date="2019-04" db="EMBL/GenBank/DDBJ databases">
        <title>Moraxella osloensis CCUG 73412, isolated from corneal scrapings as causative agent of keratitis.</title>
        <authorList>
            <person name="Connolly G."/>
            <person name="Jaen-Luchoro D."/>
            <person name="Pinyeiro-Iglesias B."/>
            <person name="Curry A."/>
            <person name="Knowles S."/>
            <person name="Moore E.R.B."/>
        </authorList>
    </citation>
    <scope>NUCLEOTIDE SEQUENCE</scope>
    <source>
        <strain evidence="2">CCUG 73412</strain>
    </source>
</reference>
<keyword evidence="2" id="KW-0808">Transferase</keyword>
<dbReference type="GO" id="GO:0008757">
    <property type="term" value="F:S-adenosylmethionine-dependent methyltransferase activity"/>
    <property type="evidence" value="ECO:0007669"/>
    <property type="project" value="InterPro"/>
</dbReference>
<sequence length="279" mass="30487">MMSCTVTPVFEQFANSYDAATPIQSQVAEHLAQLIVRYHTGVTDMCVVDVGCGTGKLTQAVMSKFLQNAALASAQLYGVDTAASMLAIWQQRVAHLLSMPLLSMPLSSTPVSSLPKSPMMLHSQALCANMADMALANQSADLVMSSFALHWASPSVIAELGRIVKTKGQLHLAIPVAGSFHQVRQRFPKLPIFDFLPSHAWLAAIETLQQQRQGTLIYHTEQSFAFSYDNLKSLLKNLKQMGGAVSGKDSIDTATFRRYLQDQSPIGLDYQLLMIGLQL</sequence>
<accession>A0AAW6TEK7</accession>
<dbReference type="Pfam" id="PF08241">
    <property type="entry name" value="Methyltransf_11"/>
    <property type="match status" value="1"/>
</dbReference>
<dbReference type="AlphaFoldDB" id="A0AAW6TEK7"/>
<dbReference type="EMBL" id="SSCJ01000002">
    <property type="protein sequence ID" value="MDI4509272.1"/>
    <property type="molecule type" value="Genomic_DNA"/>
</dbReference>
<dbReference type="GO" id="GO:0032259">
    <property type="term" value="P:methylation"/>
    <property type="evidence" value="ECO:0007669"/>
    <property type="project" value="UniProtKB-KW"/>
</dbReference>
<protein>
    <submittedName>
        <fullName evidence="2">Methyltransferase domain-containing protein</fullName>
    </submittedName>
</protein>
<dbReference type="SUPFAM" id="SSF53335">
    <property type="entry name" value="S-adenosyl-L-methionine-dependent methyltransferases"/>
    <property type="match status" value="1"/>
</dbReference>
<keyword evidence="2" id="KW-0489">Methyltransferase</keyword>